<evidence type="ECO:0000256" key="1">
    <source>
        <dbReference type="ARBA" id="ARBA00022676"/>
    </source>
</evidence>
<dbReference type="SUPFAM" id="SSF53167">
    <property type="entry name" value="Purine and uridine phosphorylases"/>
    <property type="match status" value="1"/>
</dbReference>
<dbReference type="GO" id="GO:0019509">
    <property type="term" value="P:L-methionine salvage from methylthioadenosine"/>
    <property type="evidence" value="ECO:0007669"/>
    <property type="project" value="TreeGrafter"/>
</dbReference>
<dbReference type="GO" id="GO:0017061">
    <property type="term" value="F:S-methyl-5-thioadenosine phosphorylase activity"/>
    <property type="evidence" value="ECO:0007669"/>
    <property type="project" value="InterPro"/>
</dbReference>
<name>A0A4R1Q950_9FIRM</name>
<feature type="domain" description="Nucleoside phosphorylase" evidence="3">
    <location>
        <begin position="33"/>
        <end position="236"/>
    </location>
</feature>
<dbReference type="Gene3D" id="3.40.50.1580">
    <property type="entry name" value="Nucleoside phosphorylase domain"/>
    <property type="match status" value="1"/>
</dbReference>
<keyword evidence="1" id="KW-0328">Glycosyltransferase</keyword>
<evidence type="ECO:0000256" key="2">
    <source>
        <dbReference type="ARBA" id="ARBA00022679"/>
    </source>
</evidence>
<dbReference type="RefSeq" id="WP_132075293.1">
    <property type="nucleotide sequence ID" value="NZ_SLUI01000002.1"/>
</dbReference>
<evidence type="ECO:0000313" key="5">
    <source>
        <dbReference type="Proteomes" id="UP000295063"/>
    </source>
</evidence>
<accession>A0A4R1Q950</accession>
<dbReference type="Pfam" id="PF01048">
    <property type="entry name" value="PNP_UDP_1"/>
    <property type="match status" value="1"/>
</dbReference>
<evidence type="ECO:0000259" key="3">
    <source>
        <dbReference type="Pfam" id="PF01048"/>
    </source>
</evidence>
<dbReference type="OrthoDB" id="1523230at2"/>
<dbReference type="InterPro" id="IPR010044">
    <property type="entry name" value="MTAP"/>
</dbReference>
<dbReference type="GO" id="GO:0009116">
    <property type="term" value="P:nucleoside metabolic process"/>
    <property type="evidence" value="ECO:0007669"/>
    <property type="project" value="InterPro"/>
</dbReference>
<proteinExistence type="predicted"/>
<sequence>MNLLKTDFAIIGDTDTLTSDFPMDTGEAGMEILADEMVFETPYGQSPVFRLFALDDRQVITCRLQGGALVSDQSEEIRQAFWVLREVGVKRIIAPGCVRGINPLLEAGDIIIPEDYINLPPRSHVFLEGNARLIMEQALCPELRDELVESGRETGEGRIFSRGIYAVNSASPGESPAELSLLKGHADITGHRLCPEVYLARQLGACYAGVYLVAGGSRAVDTSLLNAVVIAAVRNLAAVGNCDCKAIAKEMQRDIYTPGEM</sequence>
<dbReference type="GO" id="GO:0005829">
    <property type="term" value="C:cytosol"/>
    <property type="evidence" value="ECO:0007669"/>
    <property type="project" value="TreeGrafter"/>
</dbReference>
<reference evidence="4 5" key="1">
    <citation type="submission" date="2019-03" db="EMBL/GenBank/DDBJ databases">
        <title>Genomic Encyclopedia of Type Strains, Phase IV (KMG-IV): sequencing the most valuable type-strain genomes for metagenomic binning, comparative biology and taxonomic classification.</title>
        <authorList>
            <person name="Goeker M."/>
        </authorList>
    </citation>
    <scope>NUCLEOTIDE SEQUENCE [LARGE SCALE GENOMIC DNA]</scope>
    <source>
        <strain evidence="4 5">DSM 15969</strain>
    </source>
</reference>
<dbReference type="PANTHER" id="PTHR42679:SF2">
    <property type="entry name" value="S-METHYL-5'-THIOADENOSINE PHOSPHORYLASE"/>
    <property type="match status" value="1"/>
</dbReference>
<evidence type="ECO:0000313" key="4">
    <source>
        <dbReference type="EMBL" id="TCL39166.1"/>
    </source>
</evidence>
<keyword evidence="5" id="KW-1185">Reference proteome</keyword>
<dbReference type="InterPro" id="IPR035994">
    <property type="entry name" value="Nucleoside_phosphorylase_sf"/>
</dbReference>
<dbReference type="AlphaFoldDB" id="A0A4R1Q950"/>
<dbReference type="EMBL" id="SLUI01000002">
    <property type="protein sequence ID" value="TCL39166.1"/>
    <property type="molecule type" value="Genomic_DNA"/>
</dbReference>
<protein>
    <submittedName>
        <fullName evidence="4">5'-methylthioadenosine phosphorylase</fullName>
    </submittedName>
</protein>
<dbReference type="PANTHER" id="PTHR42679">
    <property type="entry name" value="S-METHYL-5'-THIOADENOSINE PHOSPHORYLASE"/>
    <property type="match status" value="1"/>
</dbReference>
<dbReference type="Proteomes" id="UP000295063">
    <property type="component" value="Unassembled WGS sequence"/>
</dbReference>
<dbReference type="InterPro" id="IPR000845">
    <property type="entry name" value="Nucleoside_phosphorylase_d"/>
</dbReference>
<gene>
    <name evidence="4" type="ORF">EV210_10275</name>
</gene>
<organism evidence="4 5">
    <name type="scientific">Anaerospora hongkongensis</name>
    <dbReference type="NCBI Taxonomy" id="244830"/>
    <lineage>
        <taxon>Bacteria</taxon>
        <taxon>Bacillati</taxon>
        <taxon>Bacillota</taxon>
        <taxon>Negativicutes</taxon>
        <taxon>Selenomonadales</taxon>
        <taxon>Sporomusaceae</taxon>
        <taxon>Anaerospora</taxon>
    </lineage>
</organism>
<keyword evidence="2" id="KW-0808">Transferase</keyword>
<comment type="caution">
    <text evidence="4">The sequence shown here is derived from an EMBL/GenBank/DDBJ whole genome shotgun (WGS) entry which is preliminary data.</text>
</comment>